<reference evidence="2 3" key="1">
    <citation type="submission" date="2019-07" db="EMBL/GenBank/DDBJ databases">
        <title>complete genome sequencing of Ornithinimicrobium sp. H23M54.</title>
        <authorList>
            <person name="Bae J.-W."/>
            <person name="Lee S.-Y."/>
        </authorList>
    </citation>
    <scope>NUCLEOTIDE SEQUENCE [LARGE SCALE GENOMIC DNA]</scope>
    <source>
        <strain evidence="2 3">H23M54</strain>
    </source>
</reference>
<dbReference type="Proteomes" id="UP000315395">
    <property type="component" value="Chromosome"/>
</dbReference>
<organism evidence="2 3">
    <name type="scientific">Ornithinimicrobium ciconiae</name>
    <dbReference type="NCBI Taxonomy" id="2594265"/>
    <lineage>
        <taxon>Bacteria</taxon>
        <taxon>Bacillati</taxon>
        <taxon>Actinomycetota</taxon>
        <taxon>Actinomycetes</taxon>
        <taxon>Micrococcales</taxon>
        <taxon>Ornithinimicrobiaceae</taxon>
        <taxon>Ornithinimicrobium</taxon>
    </lineage>
</organism>
<dbReference type="RefSeq" id="WP_143784822.1">
    <property type="nucleotide sequence ID" value="NZ_CP041616.1"/>
</dbReference>
<sequence>MRLLPGLVLIVLAAWYLGVEVTLRRRSRWARGVLDSFRWQVLIGPALVYAVSAVILSVGSWSILSLTSTLIVLVLPALCAVSWLALRPDRPVGLAVALSVALSLVGVAAVGLAR</sequence>
<dbReference type="AlphaFoldDB" id="A0A516GF04"/>
<evidence type="ECO:0000256" key="1">
    <source>
        <dbReference type="SAM" id="Phobius"/>
    </source>
</evidence>
<dbReference type="OrthoDB" id="9797391at2"/>
<dbReference type="KEGG" id="orz:FNH13_18655"/>
<evidence type="ECO:0000313" key="2">
    <source>
        <dbReference type="EMBL" id="QDO90096.1"/>
    </source>
</evidence>
<protein>
    <submittedName>
        <fullName evidence="2">Uncharacterized protein</fullName>
    </submittedName>
</protein>
<proteinExistence type="predicted"/>
<feature type="transmembrane region" description="Helical" evidence="1">
    <location>
        <begin position="92"/>
        <end position="113"/>
    </location>
</feature>
<accession>A0A516GF04</accession>
<dbReference type="EMBL" id="CP041616">
    <property type="protein sequence ID" value="QDO90096.1"/>
    <property type="molecule type" value="Genomic_DNA"/>
</dbReference>
<feature type="transmembrane region" description="Helical" evidence="1">
    <location>
        <begin position="63"/>
        <end position="86"/>
    </location>
</feature>
<evidence type="ECO:0000313" key="3">
    <source>
        <dbReference type="Proteomes" id="UP000315395"/>
    </source>
</evidence>
<keyword evidence="1" id="KW-0812">Transmembrane</keyword>
<keyword evidence="1" id="KW-0472">Membrane</keyword>
<name>A0A516GF04_9MICO</name>
<keyword evidence="1" id="KW-1133">Transmembrane helix</keyword>
<keyword evidence="3" id="KW-1185">Reference proteome</keyword>
<feature type="transmembrane region" description="Helical" evidence="1">
    <location>
        <begin position="37"/>
        <end position="56"/>
    </location>
</feature>
<gene>
    <name evidence="2" type="ORF">FNH13_18655</name>
</gene>